<sequence length="188" mass="21467">MGRVFIKKIIFGTLIVVAFSFIYHNFQQSPEAQDVLINTDDWSKPIDVLFVENIGGEWVTFFRDDEQMYVGLLKQNWLGQWNLEDNFGNEGAVGNVAFNPNLENRAGIVWGFSGVSKGGDSLQRYYYGMISNREIDKITLSVDNGRPDNVSLIKSKGERFFFIRKQETDGVPYEFKAISDEQVVARES</sequence>
<name>A0ABS4HG85_9BACI</name>
<comment type="caution">
    <text evidence="1">The sequence shown here is derived from an EMBL/GenBank/DDBJ whole genome shotgun (WGS) entry which is preliminary data.</text>
</comment>
<gene>
    <name evidence="1" type="ORF">J2Z82_002574</name>
</gene>
<accession>A0ABS4HG85</accession>
<dbReference type="EMBL" id="JAGGKK010000014">
    <property type="protein sequence ID" value="MBP1949634.1"/>
    <property type="molecule type" value="Genomic_DNA"/>
</dbReference>
<evidence type="ECO:0000313" key="1">
    <source>
        <dbReference type="EMBL" id="MBP1949634.1"/>
    </source>
</evidence>
<dbReference type="RefSeq" id="WP_209481123.1">
    <property type="nucleotide sequence ID" value="NZ_JAGGKK010000014.1"/>
</dbReference>
<reference evidence="1 2" key="1">
    <citation type="submission" date="2021-03" db="EMBL/GenBank/DDBJ databases">
        <title>Genomic Encyclopedia of Type Strains, Phase IV (KMG-IV): sequencing the most valuable type-strain genomes for metagenomic binning, comparative biology and taxonomic classification.</title>
        <authorList>
            <person name="Goeker M."/>
        </authorList>
    </citation>
    <scope>NUCLEOTIDE SEQUENCE [LARGE SCALE GENOMIC DNA]</scope>
    <source>
        <strain evidence="1 2">DSM 21085</strain>
    </source>
</reference>
<protein>
    <submittedName>
        <fullName evidence="1">Uncharacterized protein</fullName>
    </submittedName>
</protein>
<dbReference type="Proteomes" id="UP001519328">
    <property type="component" value="Unassembled WGS sequence"/>
</dbReference>
<proteinExistence type="predicted"/>
<evidence type="ECO:0000313" key="2">
    <source>
        <dbReference type="Proteomes" id="UP001519328"/>
    </source>
</evidence>
<organism evidence="1 2">
    <name type="scientific">Virgibacillus litoralis</name>
    <dbReference type="NCBI Taxonomy" id="578221"/>
    <lineage>
        <taxon>Bacteria</taxon>
        <taxon>Bacillati</taxon>
        <taxon>Bacillota</taxon>
        <taxon>Bacilli</taxon>
        <taxon>Bacillales</taxon>
        <taxon>Bacillaceae</taxon>
        <taxon>Virgibacillus</taxon>
    </lineage>
</organism>
<keyword evidence="2" id="KW-1185">Reference proteome</keyword>